<dbReference type="EMBL" id="LACB01000186">
    <property type="protein sequence ID" value="KAJ9486884.1"/>
    <property type="molecule type" value="Genomic_DNA"/>
</dbReference>
<protein>
    <submittedName>
        <fullName evidence="3">Uncharacterized protein</fullName>
    </submittedName>
</protein>
<accession>A0AAI9X810</accession>
<evidence type="ECO:0000256" key="1">
    <source>
        <dbReference type="SAM" id="MobiDB-lite"/>
    </source>
</evidence>
<evidence type="ECO:0000256" key="2">
    <source>
        <dbReference type="SAM" id="Phobius"/>
    </source>
</evidence>
<name>A0AAI9X810_PENTH</name>
<proteinExistence type="predicted"/>
<sequence>MPKEKGENRGQEAATCRSKSHATQKAAHSEMGPAELLSEHMDSSGNPAPDPSWGPTRKPDEDADITWKIIAFYYYYHIIIFPISISFFLSLYIIHSFHQICSRLFCVYNELNFPRKQRATVPTPLPLPLSLIPVYIFPLQIYLLFSPLSILFHVINFACTTLFLIDDATPSPLVCSY</sequence>
<reference evidence="3" key="1">
    <citation type="submission" date="2015-06" db="EMBL/GenBank/DDBJ databases">
        <authorList>
            <person name="Nguyen H."/>
        </authorList>
    </citation>
    <scope>NUCLEOTIDE SEQUENCE</scope>
    <source>
        <strain evidence="3">DAOM 180753</strain>
    </source>
</reference>
<reference evidence="3" key="2">
    <citation type="journal article" date="2016" name="Fungal Biol.">
        <title>Ochratoxin A production by Penicillium thymicola.</title>
        <authorList>
            <person name="Nguyen H.D.T."/>
            <person name="McMullin D.R."/>
            <person name="Ponomareva E."/>
            <person name="Riley R."/>
            <person name="Pomraning K.R."/>
            <person name="Baker S.E."/>
            <person name="Seifert K.A."/>
        </authorList>
    </citation>
    <scope>NUCLEOTIDE SEQUENCE</scope>
    <source>
        <strain evidence="3">DAOM 180753</strain>
    </source>
</reference>
<keyword evidence="2" id="KW-0812">Transmembrane</keyword>
<gene>
    <name evidence="3" type="ORF">VN97_g6445</name>
</gene>
<organism evidence="3 4">
    <name type="scientific">Penicillium thymicola</name>
    <dbReference type="NCBI Taxonomy" id="293382"/>
    <lineage>
        <taxon>Eukaryota</taxon>
        <taxon>Fungi</taxon>
        <taxon>Dikarya</taxon>
        <taxon>Ascomycota</taxon>
        <taxon>Pezizomycotina</taxon>
        <taxon>Eurotiomycetes</taxon>
        <taxon>Eurotiomycetidae</taxon>
        <taxon>Eurotiales</taxon>
        <taxon>Aspergillaceae</taxon>
        <taxon>Penicillium</taxon>
    </lineage>
</organism>
<keyword evidence="2" id="KW-0472">Membrane</keyword>
<dbReference type="Proteomes" id="UP001227192">
    <property type="component" value="Unassembled WGS sequence"/>
</dbReference>
<keyword evidence="4" id="KW-1185">Reference proteome</keyword>
<keyword evidence="2" id="KW-1133">Transmembrane helix</keyword>
<feature type="compositionally biased region" description="Basic and acidic residues" evidence="1">
    <location>
        <begin position="1"/>
        <end position="10"/>
    </location>
</feature>
<evidence type="ECO:0000313" key="3">
    <source>
        <dbReference type="EMBL" id="KAJ9486884.1"/>
    </source>
</evidence>
<evidence type="ECO:0000313" key="4">
    <source>
        <dbReference type="Proteomes" id="UP001227192"/>
    </source>
</evidence>
<dbReference type="AlphaFoldDB" id="A0AAI9X810"/>
<comment type="caution">
    <text evidence="3">The sequence shown here is derived from an EMBL/GenBank/DDBJ whole genome shotgun (WGS) entry which is preliminary data.</text>
</comment>
<feature type="transmembrane region" description="Helical" evidence="2">
    <location>
        <begin position="141"/>
        <end position="165"/>
    </location>
</feature>
<feature type="region of interest" description="Disordered" evidence="1">
    <location>
        <begin position="1"/>
        <end position="58"/>
    </location>
</feature>
<feature type="transmembrane region" description="Helical" evidence="2">
    <location>
        <begin position="74"/>
        <end position="94"/>
    </location>
</feature>